<dbReference type="AlphaFoldDB" id="U4KJY6"/>
<evidence type="ECO:0000313" key="8">
    <source>
        <dbReference type="Proteomes" id="UP000032740"/>
    </source>
</evidence>
<sequence length="787" mass="89407">MKKIDFDSKEYLDKVDAYWRAADFISVGQLYLKDNPLLRREIKKEDIKIKPIGHWGTISGQNFIYAHLNRVINKYDLNMFYIEGPGHGGQVMVSNAYLDGSYTEIYPEITQDEKGLKKLYKQFSFPGGVASHAAPETVGSMHEGGELGYALSHGVGAILDNPDQIAAVVIGDGEAETGPLAASWFSNVFINPITDGAVLPILYLNGFKISNPTILSRKSDEELTSIFKGLGWDPIFVEGTDPKLVHPVMAKALDNAVSSIKKIQEDARKNGVKGLPKWPVLIVRTPKGWMGPKVWDNNPIEGSFRAHQVPLPVTQNNLEHVEELVNWMKSYRPDELFDENGKLIETLRDMAPKGNKRMAKNPIVNGGINPRNLILNPLDKYEFKVTDRGNVFAQDMTVLAYYLQQVMIDNKDNFRIFGPDETMSNRLTPLFKTTNRVWLEDIKEPFDQYLNPAGRIIDSQLSEHQAEGFLEGYVLTGRHGVFTSYESFLRVVDSMLTQHFKWLRKAKEQTWRKDYPALNVIATSTVFQQDHNGYTHQDPGLLTHLAEKKAEFIREYLPADANSLLAVMEKSLTEREVINLIVASKQPRPQWFSLEEARSLFEKGAGIIPWASTDETNPDLIMASSGSEPTLELMAAIQLLNEAFPKLKIRTVNVIDLLRLRVIEKDERGLTHEAFDALFTQDKPIVFAFHGYEGLIRDIFFDRHNHNIAIHGYRENGDITTPFDIRVLNQMDRFHLAKSAALKVYGKKAESFVNKMDEYLNKHHEFIRANGTDIEEVENFVWKPLNK</sequence>
<evidence type="ECO:0000256" key="1">
    <source>
        <dbReference type="ARBA" id="ARBA00001964"/>
    </source>
</evidence>
<dbReference type="NCBIfam" id="NF003619">
    <property type="entry name" value="PRK05261.1-4"/>
    <property type="match status" value="1"/>
</dbReference>
<dbReference type="KEGG" id="apal:BN85402110"/>
<keyword evidence="3" id="KW-0786">Thiamine pyrophosphate</keyword>
<dbReference type="InterPro" id="IPR009014">
    <property type="entry name" value="Transketo_C/PFOR_II"/>
</dbReference>
<dbReference type="InterPro" id="IPR005593">
    <property type="entry name" value="Xul5P/Fru6P_PKetolase"/>
</dbReference>
<dbReference type="NCBIfam" id="NF003618">
    <property type="entry name" value="PRK05261.1-3"/>
    <property type="match status" value="1"/>
</dbReference>
<dbReference type="EMBL" id="FO681347">
    <property type="protein sequence ID" value="CCV63788.1"/>
    <property type="molecule type" value="Genomic_DNA"/>
</dbReference>
<dbReference type="Pfam" id="PF03894">
    <property type="entry name" value="XFP"/>
    <property type="match status" value="1"/>
</dbReference>
<dbReference type="HOGENOM" id="CLU_013954_2_0_14"/>
<evidence type="ECO:0000256" key="2">
    <source>
        <dbReference type="ARBA" id="ARBA00005623"/>
    </source>
</evidence>
<comment type="cofactor">
    <cofactor evidence="1">
        <name>thiamine diphosphate</name>
        <dbReference type="ChEBI" id="CHEBI:58937"/>
    </cofactor>
</comment>
<protein>
    <submittedName>
        <fullName evidence="7">Xylulose 5-phosphate/Fructose 6-phosphate phosphoketolase</fullName>
    </submittedName>
</protein>
<dbReference type="OrthoDB" id="9768449at2"/>
<dbReference type="InterPro" id="IPR019790">
    <property type="entry name" value="Xul5P/Fru6P_PKetolase_CS"/>
</dbReference>
<dbReference type="Gene3D" id="3.40.50.970">
    <property type="match status" value="2"/>
</dbReference>
<evidence type="ECO:0000313" key="7">
    <source>
        <dbReference type="EMBL" id="CCV63788.1"/>
    </source>
</evidence>
<dbReference type="PANTHER" id="PTHR31273:SF0">
    <property type="entry name" value="PHOSPHOKETOLASE-RELATED"/>
    <property type="match status" value="1"/>
</dbReference>
<dbReference type="GO" id="GO:0016832">
    <property type="term" value="F:aldehyde-lyase activity"/>
    <property type="evidence" value="ECO:0007669"/>
    <property type="project" value="InterPro"/>
</dbReference>
<keyword evidence="8" id="KW-1185">Reference proteome</keyword>
<dbReference type="InterPro" id="IPR029061">
    <property type="entry name" value="THDP-binding"/>
</dbReference>
<feature type="domain" description="Xylulose 5-phosphate/Fructose 6-phosphate phosphoketolase N-terminal" evidence="6">
    <location>
        <begin position="8"/>
        <end position="368"/>
    </location>
</feature>
<proteinExistence type="inferred from homology"/>
<gene>
    <name evidence="7" type="primary">xfp</name>
    <name evidence="7" type="ORF">BN85402110</name>
</gene>
<dbReference type="PIRSF" id="PIRSF017245">
    <property type="entry name" value="Phosphoketolase"/>
    <property type="match status" value="1"/>
</dbReference>
<comment type="similarity">
    <text evidence="2">Belongs to the XFP family.</text>
</comment>
<dbReference type="Pfam" id="PF09364">
    <property type="entry name" value="XFP_N"/>
    <property type="match status" value="1"/>
</dbReference>
<evidence type="ECO:0000259" key="6">
    <source>
        <dbReference type="Pfam" id="PF09364"/>
    </source>
</evidence>
<dbReference type="PANTHER" id="PTHR31273">
    <property type="entry name" value="PHOSPHOKETOLASE-RELATED"/>
    <property type="match status" value="1"/>
</dbReference>
<dbReference type="PROSITE" id="PS60002">
    <property type="entry name" value="PHOSPHOKETOLASE_1"/>
    <property type="match status" value="1"/>
</dbReference>
<reference evidence="7 8" key="1">
    <citation type="journal article" date="2013" name="J. Mol. Microbiol. Biotechnol.">
        <title>Analysis of the Complete Genomes of Acholeplasma brassicae , A. palmae and A. laidlawii and Their Comparison to the Obligate Parasites from ' Candidatus Phytoplasma'.</title>
        <authorList>
            <person name="Kube M."/>
            <person name="Siewert C."/>
            <person name="Migdoll A.M."/>
            <person name="Duduk B."/>
            <person name="Holz S."/>
            <person name="Rabus R."/>
            <person name="Seemuller E."/>
            <person name="Mitrovic J."/>
            <person name="Muller I."/>
            <person name="Buttner C."/>
            <person name="Reinhardt R."/>
        </authorList>
    </citation>
    <scope>NUCLEOTIDE SEQUENCE [LARGE SCALE GENOMIC DNA]</scope>
    <source>
        <strain evidence="7 8">J233</strain>
    </source>
</reference>
<name>U4KJY6_ALTPJ</name>
<dbReference type="PROSITE" id="PS60003">
    <property type="entry name" value="PHOSPHOKETOLASE_2"/>
    <property type="match status" value="1"/>
</dbReference>
<dbReference type="Proteomes" id="UP000032740">
    <property type="component" value="Chromosome"/>
</dbReference>
<organism evidence="7 8">
    <name type="scientific">Alteracholeplasma palmae (strain ATCC 49389 / J233)</name>
    <name type="common">Acholeplasma palmae</name>
    <dbReference type="NCBI Taxonomy" id="1318466"/>
    <lineage>
        <taxon>Bacteria</taxon>
        <taxon>Bacillati</taxon>
        <taxon>Mycoplasmatota</taxon>
        <taxon>Mollicutes</taxon>
        <taxon>Acholeplasmatales</taxon>
        <taxon>Acholeplasmataceae</taxon>
        <taxon>Acholeplasma</taxon>
    </lineage>
</organism>
<feature type="domain" description="Xylulose 5-phosphate/Fructose 6-phosphate phosphoketolase C-terminal" evidence="5">
    <location>
        <begin position="585"/>
        <end position="782"/>
    </location>
</feature>
<dbReference type="InterPro" id="IPR019789">
    <property type="entry name" value="Xul5P/Fru6P_PKetolase_ThDP_BS"/>
</dbReference>
<keyword evidence="4" id="KW-0456">Lyase</keyword>
<dbReference type="STRING" id="1318466.BN85402110"/>
<dbReference type="SUPFAM" id="SSF52518">
    <property type="entry name" value="Thiamin diphosphate-binding fold (THDP-binding)"/>
    <property type="match status" value="2"/>
</dbReference>
<dbReference type="InterPro" id="IPR018970">
    <property type="entry name" value="Xul5P/Fru6P_PKetolase_N"/>
</dbReference>
<evidence type="ECO:0000256" key="3">
    <source>
        <dbReference type="ARBA" id="ARBA00023052"/>
    </source>
</evidence>
<evidence type="ECO:0000259" key="5">
    <source>
        <dbReference type="Pfam" id="PF09363"/>
    </source>
</evidence>
<dbReference type="GO" id="GO:0005975">
    <property type="term" value="P:carbohydrate metabolic process"/>
    <property type="evidence" value="ECO:0007669"/>
    <property type="project" value="InterPro"/>
</dbReference>
<evidence type="ECO:0000256" key="4">
    <source>
        <dbReference type="ARBA" id="ARBA00023239"/>
    </source>
</evidence>
<dbReference type="Pfam" id="PF09363">
    <property type="entry name" value="XFP_C"/>
    <property type="match status" value="1"/>
</dbReference>
<accession>U4KJY6</accession>
<dbReference type="InterPro" id="IPR018969">
    <property type="entry name" value="Xul5P/Fru6P_PKetolase_C"/>
</dbReference>
<dbReference type="RefSeq" id="WP_026655199.1">
    <property type="nucleotide sequence ID" value="NC_022538.1"/>
</dbReference>
<dbReference type="Gene3D" id="3.40.50.920">
    <property type="match status" value="1"/>
</dbReference>